<evidence type="ECO:0000313" key="2">
    <source>
        <dbReference type="Proteomes" id="UP001305498"/>
    </source>
</evidence>
<dbReference type="KEGG" id="mbet:N8K70_07820"/>
<name>A0AA97FKB9_9MICO</name>
<accession>A0AA97FKB9</accession>
<keyword evidence="2" id="KW-1185">Reference proteome</keyword>
<proteinExistence type="predicted"/>
<dbReference type="RefSeq" id="WP_317141026.1">
    <property type="nucleotide sequence ID" value="NZ_CP118157.1"/>
</dbReference>
<dbReference type="EMBL" id="CP118157">
    <property type="protein sequence ID" value="WOF24553.1"/>
    <property type="molecule type" value="Genomic_DNA"/>
</dbReference>
<dbReference type="AlphaFoldDB" id="A0AA97FKB9"/>
<evidence type="ECO:0000313" key="1">
    <source>
        <dbReference type="EMBL" id="WOF24553.1"/>
    </source>
</evidence>
<sequence length="88" mass="9494">MTNTAAVLGIPLATPPLTGAPERLVRAGAALWRVVGADERVIGHLRIVESDLGVRYRAERFHAASGALRTVGEFWSADEAVRTLRSSR</sequence>
<dbReference type="Proteomes" id="UP001305498">
    <property type="component" value="Chromosome"/>
</dbReference>
<gene>
    <name evidence="1" type="ORF">N8K70_07820</name>
</gene>
<protein>
    <submittedName>
        <fullName evidence="1">Uncharacterized protein</fullName>
    </submittedName>
</protein>
<reference evidence="1 2" key="1">
    <citation type="submission" date="2023-02" db="EMBL/GenBank/DDBJ databases">
        <title>Microbacterium betulae sp. nov., isolated from birch wood.</title>
        <authorList>
            <person name="Pasciak M."/>
            <person name="Pawlik K.J."/>
            <person name="Martynowski D."/>
            <person name="Laczmanski L."/>
            <person name="Ciekot J."/>
            <person name="Szponar B."/>
            <person name="Wojcik-Fatla A."/>
            <person name="Mackiewicz B."/>
            <person name="Farian E."/>
            <person name="Cholewa G."/>
            <person name="Cholewa A."/>
            <person name="Dutkiewicz J."/>
        </authorList>
    </citation>
    <scope>NUCLEOTIDE SEQUENCE [LARGE SCALE GENOMIC DNA]</scope>
    <source>
        <strain evidence="1 2">AB</strain>
    </source>
</reference>
<organism evidence="1 2">
    <name type="scientific">Microbacterium betulae</name>
    <dbReference type="NCBI Taxonomy" id="2981139"/>
    <lineage>
        <taxon>Bacteria</taxon>
        <taxon>Bacillati</taxon>
        <taxon>Actinomycetota</taxon>
        <taxon>Actinomycetes</taxon>
        <taxon>Micrococcales</taxon>
        <taxon>Microbacteriaceae</taxon>
        <taxon>Microbacterium</taxon>
    </lineage>
</organism>